<feature type="domain" description="AB hydrolase-1" evidence="1">
    <location>
        <begin position="22"/>
        <end position="262"/>
    </location>
</feature>
<dbReference type="SUPFAM" id="SSF53474">
    <property type="entry name" value="alpha/beta-Hydrolases"/>
    <property type="match status" value="1"/>
</dbReference>
<organism evidence="2 3">
    <name type="scientific">Dictyobacter alpinus</name>
    <dbReference type="NCBI Taxonomy" id="2014873"/>
    <lineage>
        <taxon>Bacteria</taxon>
        <taxon>Bacillati</taxon>
        <taxon>Chloroflexota</taxon>
        <taxon>Ktedonobacteria</taxon>
        <taxon>Ktedonobacterales</taxon>
        <taxon>Dictyobacteraceae</taxon>
        <taxon>Dictyobacter</taxon>
    </lineage>
</organism>
<dbReference type="AlphaFoldDB" id="A0A402BFK2"/>
<dbReference type="Proteomes" id="UP000287171">
    <property type="component" value="Unassembled WGS sequence"/>
</dbReference>
<name>A0A402BFK2_9CHLR</name>
<proteinExistence type="predicted"/>
<accession>A0A402BFK2</accession>
<dbReference type="OrthoDB" id="9773293at2"/>
<gene>
    <name evidence="2" type="ORF">KDA_55210</name>
</gene>
<dbReference type="PANTHER" id="PTHR43433">
    <property type="entry name" value="HYDROLASE, ALPHA/BETA FOLD FAMILY PROTEIN"/>
    <property type="match status" value="1"/>
</dbReference>
<reference evidence="3" key="1">
    <citation type="submission" date="2018-12" db="EMBL/GenBank/DDBJ databases">
        <title>Tengunoibacter tsumagoiensis gen. nov., sp. nov., Dictyobacter kobayashii sp. nov., D. alpinus sp. nov., and D. joshuensis sp. nov. and description of Dictyobacteraceae fam. nov. within the order Ktedonobacterales isolated from Tengu-no-mugimeshi.</title>
        <authorList>
            <person name="Wang C.M."/>
            <person name="Zheng Y."/>
            <person name="Sakai Y."/>
            <person name="Toyoda A."/>
            <person name="Minakuchi Y."/>
            <person name="Abe K."/>
            <person name="Yokota A."/>
            <person name="Yabe S."/>
        </authorList>
    </citation>
    <scope>NUCLEOTIDE SEQUENCE [LARGE SCALE GENOMIC DNA]</scope>
    <source>
        <strain evidence="3">Uno16</strain>
    </source>
</reference>
<dbReference type="PRINTS" id="PR00111">
    <property type="entry name" value="ABHYDROLASE"/>
</dbReference>
<evidence type="ECO:0000259" key="1">
    <source>
        <dbReference type="Pfam" id="PF00561"/>
    </source>
</evidence>
<dbReference type="Gene3D" id="3.40.50.1820">
    <property type="entry name" value="alpha/beta hydrolase"/>
    <property type="match status" value="1"/>
</dbReference>
<dbReference type="InterPro" id="IPR000073">
    <property type="entry name" value="AB_hydrolase_1"/>
</dbReference>
<protein>
    <submittedName>
        <fullName evidence="2">Arylesterase</fullName>
    </submittedName>
</protein>
<dbReference type="Pfam" id="PF00561">
    <property type="entry name" value="Abhydrolase_1"/>
    <property type="match status" value="1"/>
</dbReference>
<dbReference type="InterPro" id="IPR050471">
    <property type="entry name" value="AB_hydrolase"/>
</dbReference>
<evidence type="ECO:0000313" key="3">
    <source>
        <dbReference type="Proteomes" id="UP000287171"/>
    </source>
</evidence>
<comment type="caution">
    <text evidence="2">The sequence shown here is derived from an EMBL/GenBank/DDBJ whole genome shotgun (WGS) entry which is preliminary data.</text>
</comment>
<dbReference type="EMBL" id="BIFT01000002">
    <property type="protein sequence ID" value="GCE30037.1"/>
    <property type="molecule type" value="Genomic_DNA"/>
</dbReference>
<dbReference type="PANTHER" id="PTHR43433:SF4">
    <property type="entry name" value="NON-HEME CHLOROPEROXIDASE-RELATED"/>
    <property type="match status" value="1"/>
</dbReference>
<dbReference type="InterPro" id="IPR029058">
    <property type="entry name" value="AB_hydrolase_fold"/>
</dbReference>
<sequence>MPYLQTNDSTQLYYRDWGTGTPVLFISAWAFSGAMWEYQMLNLNEHGLRCIAFDRRGHGRSDDPGRGYEIDRLADDLAEMIEQLDLRDLTLVGNSLGCGEVVHYLARHGTSRIARVVLMSGVTPGMIRSAENPQGFPKEASEFAIARMQQDRPLYMTDGAIKYFGLGSTWPGPPLLSSEMVQWAVRLILECSPKATIECFRASAQINFLPDLPACTVPTLVLHGENDQVAPLDLSGRRTARGIPGSKLKTYPGGGHGMFLTHKDRINEDLLTFIQD</sequence>
<evidence type="ECO:0000313" key="2">
    <source>
        <dbReference type="EMBL" id="GCE30037.1"/>
    </source>
</evidence>
<dbReference type="RefSeq" id="WP_126630204.1">
    <property type="nucleotide sequence ID" value="NZ_BIFT01000002.1"/>
</dbReference>
<keyword evidence="3" id="KW-1185">Reference proteome</keyword>